<evidence type="ECO:0000313" key="2">
    <source>
        <dbReference type="EMBL" id="OJJ71392.1"/>
    </source>
</evidence>
<accession>A0A1L9UIF3</accession>
<keyword evidence="3" id="KW-1185">Reference proteome</keyword>
<dbReference type="GeneID" id="93581787"/>
<evidence type="ECO:0000256" key="1">
    <source>
        <dbReference type="SAM" id="MobiDB-lite"/>
    </source>
</evidence>
<name>A0A1L9UIF3_ASPBC</name>
<reference evidence="3" key="1">
    <citation type="journal article" date="2017" name="Genome Biol.">
        <title>Comparative genomics reveals high biological diversity and specific adaptations in the industrially and medically important fungal genus Aspergillus.</title>
        <authorList>
            <person name="de Vries R.P."/>
            <person name="Riley R."/>
            <person name="Wiebenga A."/>
            <person name="Aguilar-Osorio G."/>
            <person name="Amillis S."/>
            <person name="Uchima C.A."/>
            <person name="Anderluh G."/>
            <person name="Asadollahi M."/>
            <person name="Askin M."/>
            <person name="Barry K."/>
            <person name="Battaglia E."/>
            <person name="Bayram O."/>
            <person name="Benocci T."/>
            <person name="Braus-Stromeyer S.A."/>
            <person name="Caldana C."/>
            <person name="Canovas D."/>
            <person name="Cerqueira G.C."/>
            <person name="Chen F."/>
            <person name="Chen W."/>
            <person name="Choi C."/>
            <person name="Clum A."/>
            <person name="Dos Santos R.A."/>
            <person name="Damasio A.R."/>
            <person name="Diallinas G."/>
            <person name="Emri T."/>
            <person name="Fekete E."/>
            <person name="Flipphi M."/>
            <person name="Freyberg S."/>
            <person name="Gallo A."/>
            <person name="Gournas C."/>
            <person name="Habgood R."/>
            <person name="Hainaut M."/>
            <person name="Harispe M.L."/>
            <person name="Henrissat B."/>
            <person name="Hilden K.S."/>
            <person name="Hope R."/>
            <person name="Hossain A."/>
            <person name="Karabika E."/>
            <person name="Karaffa L."/>
            <person name="Karanyi Z."/>
            <person name="Krasevec N."/>
            <person name="Kuo A."/>
            <person name="Kusch H."/>
            <person name="LaButti K."/>
            <person name="Lagendijk E.L."/>
            <person name="Lapidus A."/>
            <person name="Levasseur A."/>
            <person name="Lindquist E."/>
            <person name="Lipzen A."/>
            <person name="Logrieco A.F."/>
            <person name="MacCabe A."/>
            <person name="Maekelae M.R."/>
            <person name="Malavazi I."/>
            <person name="Melin P."/>
            <person name="Meyer V."/>
            <person name="Mielnichuk N."/>
            <person name="Miskei M."/>
            <person name="Molnar A.P."/>
            <person name="Mule G."/>
            <person name="Ngan C.Y."/>
            <person name="Orejas M."/>
            <person name="Orosz E."/>
            <person name="Ouedraogo J.P."/>
            <person name="Overkamp K.M."/>
            <person name="Park H.-S."/>
            <person name="Perrone G."/>
            <person name="Piumi F."/>
            <person name="Punt P.J."/>
            <person name="Ram A.F."/>
            <person name="Ramon A."/>
            <person name="Rauscher S."/>
            <person name="Record E."/>
            <person name="Riano-Pachon D.M."/>
            <person name="Robert V."/>
            <person name="Roehrig J."/>
            <person name="Ruller R."/>
            <person name="Salamov A."/>
            <person name="Salih N.S."/>
            <person name="Samson R.A."/>
            <person name="Sandor E."/>
            <person name="Sanguinetti M."/>
            <person name="Schuetze T."/>
            <person name="Sepcic K."/>
            <person name="Shelest E."/>
            <person name="Sherlock G."/>
            <person name="Sophianopoulou V."/>
            <person name="Squina F.M."/>
            <person name="Sun H."/>
            <person name="Susca A."/>
            <person name="Todd R.B."/>
            <person name="Tsang A."/>
            <person name="Unkles S.E."/>
            <person name="van de Wiele N."/>
            <person name="van Rossen-Uffink D."/>
            <person name="Oliveira J.V."/>
            <person name="Vesth T.C."/>
            <person name="Visser J."/>
            <person name="Yu J.-H."/>
            <person name="Zhou M."/>
            <person name="Andersen M.R."/>
            <person name="Archer D.B."/>
            <person name="Baker S.E."/>
            <person name="Benoit I."/>
            <person name="Brakhage A.A."/>
            <person name="Braus G.H."/>
            <person name="Fischer R."/>
            <person name="Frisvad J.C."/>
            <person name="Goldman G.H."/>
            <person name="Houbraken J."/>
            <person name="Oakley B."/>
            <person name="Pocsi I."/>
            <person name="Scazzocchio C."/>
            <person name="Seiboth B."/>
            <person name="vanKuyk P.A."/>
            <person name="Wortman J."/>
            <person name="Dyer P.S."/>
            <person name="Grigoriev I.V."/>
        </authorList>
    </citation>
    <scope>NUCLEOTIDE SEQUENCE [LARGE SCALE GENOMIC DNA]</scope>
    <source>
        <strain evidence="3">CBS 101740 / IMI 381727 / IBT 21946</strain>
    </source>
</reference>
<dbReference type="VEuPathDB" id="FungiDB:ASPBRDRAFT_75961"/>
<dbReference type="EMBL" id="KV878685">
    <property type="protein sequence ID" value="OJJ71392.1"/>
    <property type="molecule type" value="Genomic_DNA"/>
</dbReference>
<proteinExistence type="predicted"/>
<evidence type="ECO:0000313" key="3">
    <source>
        <dbReference type="Proteomes" id="UP000184499"/>
    </source>
</evidence>
<gene>
    <name evidence="2" type="ORF">ASPBRDRAFT_75961</name>
</gene>
<sequence>MPLTSKRKKAQQEPDALANHCPQVMHHRSNDPPRLDPFAPLKCSQPPPPVRLKQLVPLFQKLQGGALLPAFYYSIRSAASTSSCNPGPIIICFCIGLVPDIATTLPQPLPYDPSAVAPTHGGLYGNGGAEARISEGNSSAYAILVRPSPKTADLRHPHMQGIPYPVIYHMDPHPPSSACLAQHY</sequence>
<feature type="region of interest" description="Disordered" evidence="1">
    <location>
        <begin position="1"/>
        <end position="41"/>
    </location>
</feature>
<organism evidence="2 3">
    <name type="scientific">Aspergillus brasiliensis (strain CBS 101740 / IMI 381727 / IBT 21946)</name>
    <dbReference type="NCBI Taxonomy" id="767769"/>
    <lineage>
        <taxon>Eukaryota</taxon>
        <taxon>Fungi</taxon>
        <taxon>Dikarya</taxon>
        <taxon>Ascomycota</taxon>
        <taxon>Pezizomycotina</taxon>
        <taxon>Eurotiomycetes</taxon>
        <taxon>Eurotiomycetidae</taxon>
        <taxon>Eurotiales</taxon>
        <taxon>Aspergillaceae</taxon>
        <taxon>Aspergillus</taxon>
        <taxon>Aspergillus subgen. Circumdati</taxon>
    </lineage>
</organism>
<dbReference type="AlphaFoldDB" id="A0A1L9UIF3"/>
<dbReference type="RefSeq" id="XP_067478640.1">
    <property type="nucleotide sequence ID" value="XM_067629300.1"/>
</dbReference>
<protein>
    <submittedName>
        <fullName evidence="2">Uncharacterized protein</fullName>
    </submittedName>
</protein>
<dbReference type="Proteomes" id="UP000184499">
    <property type="component" value="Unassembled WGS sequence"/>
</dbReference>